<dbReference type="InterPro" id="IPR017937">
    <property type="entry name" value="Thioredoxin_CS"/>
</dbReference>
<keyword evidence="2" id="KW-0732">Signal</keyword>
<reference evidence="4 5" key="1">
    <citation type="journal article" date="2013" name="Front. Plant Sci.">
        <title>The Reference Genome of the Halophytic Plant Eutrema salsugineum.</title>
        <authorList>
            <person name="Yang R."/>
            <person name="Jarvis D.E."/>
            <person name="Chen H."/>
            <person name="Beilstein M.A."/>
            <person name="Grimwood J."/>
            <person name="Jenkins J."/>
            <person name="Shu S."/>
            <person name="Prochnik S."/>
            <person name="Xin M."/>
            <person name="Ma C."/>
            <person name="Schmutz J."/>
            <person name="Wing R.A."/>
            <person name="Mitchell-Olds T."/>
            <person name="Schumaker K.S."/>
            <person name="Wang X."/>
        </authorList>
    </citation>
    <scope>NUCLEOTIDE SEQUENCE [LARGE SCALE GENOMIC DNA]</scope>
</reference>
<proteinExistence type="predicted"/>
<dbReference type="GO" id="GO:0015035">
    <property type="term" value="F:protein-disulfide reductase activity"/>
    <property type="evidence" value="ECO:0007669"/>
    <property type="project" value="TreeGrafter"/>
</dbReference>
<dbReference type="PANTHER" id="PTHR45663:SF32">
    <property type="entry name" value="THIOREDOXIN FAMILY PROTEIN-RELATED"/>
    <property type="match status" value="1"/>
</dbReference>
<dbReference type="KEGG" id="eus:EUTSA_v10003329mg"/>
<dbReference type="InterPro" id="IPR013766">
    <property type="entry name" value="Thioredoxin_domain"/>
</dbReference>
<accession>V4LLX2</accession>
<dbReference type="Gene3D" id="3.40.30.10">
    <property type="entry name" value="Glutaredoxin"/>
    <property type="match status" value="1"/>
</dbReference>
<dbReference type="Pfam" id="PF00085">
    <property type="entry name" value="Thioredoxin"/>
    <property type="match status" value="1"/>
</dbReference>
<evidence type="ECO:0000313" key="4">
    <source>
        <dbReference type="EMBL" id="ESQ44744.1"/>
    </source>
</evidence>
<dbReference type="Gramene" id="ESQ44744">
    <property type="protein sequence ID" value="ESQ44744"/>
    <property type="gene ID" value="EUTSA_v10003329mg"/>
</dbReference>
<evidence type="ECO:0000256" key="2">
    <source>
        <dbReference type="SAM" id="SignalP"/>
    </source>
</evidence>
<evidence type="ECO:0000256" key="1">
    <source>
        <dbReference type="ARBA" id="ARBA00023157"/>
    </source>
</evidence>
<dbReference type="CDD" id="cd02947">
    <property type="entry name" value="TRX_family"/>
    <property type="match status" value="1"/>
</dbReference>
<feature type="chain" id="PRO_5004723653" description="Thioredoxin domain-containing protein" evidence="2">
    <location>
        <begin position="22"/>
        <end position="150"/>
    </location>
</feature>
<organism evidence="4 5">
    <name type="scientific">Eutrema salsugineum</name>
    <name type="common">Saltwater cress</name>
    <name type="synonym">Sisymbrium salsugineum</name>
    <dbReference type="NCBI Taxonomy" id="72664"/>
    <lineage>
        <taxon>Eukaryota</taxon>
        <taxon>Viridiplantae</taxon>
        <taxon>Streptophyta</taxon>
        <taxon>Embryophyta</taxon>
        <taxon>Tracheophyta</taxon>
        <taxon>Spermatophyta</taxon>
        <taxon>Magnoliopsida</taxon>
        <taxon>eudicotyledons</taxon>
        <taxon>Gunneridae</taxon>
        <taxon>Pentapetalae</taxon>
        <taxon>rosids</taxon>
        <taxon>malvids</taxon>
        <taxon>Brassicales</taxon>
        <taxon>Brassicaceae</taxon>
        <taxon>Eutremeae</taxon>
        <taxon>Eutrema</taxon>
    </lineage>
</organism>
<dbReference type="GO" id="GO:0005737">
    <property type="term" value="C:cytoplasm"/>
    <property type="evidence" value="ECO:0007669"/>
    <property type="project" value="TreeGrafter"/>
</dbReference>
<dbReference type="PROSITE" id="PS00194">
    <property type="entry name" value="THIOREDOXIN_1"/>
    <property type="match status" value="1"/>
</dbReference>
<sequence>MAQTRVLSCVAVIVTCLVCLGFNVGMCSSDSDPSIMTYVLSSLPSNLIHRITESEWDSLVSQSKLLVMVMFFAEWCAPCLEMLSILDALNSHFTNRFKFYIVEIEEEVIIDRCYVDYLPTFIVFKGGEEMDRLVEPDDPRKIWELVDQYM</sequence>
<keyword evidence="5" id="KW-1185">Reference proteome</keyword>
<evidence type="ECO:0000313" key="5">
    <source>
        <dbReference type="Proteomes" id="UP000030689"/>
    </source>
</evidence>
<dbReference type="PANTHER" id="PTHR45663">
    <property type="entry name" value="GEO12009P1"/>
    <property type="match status" value="1"/>
</dbReference>
<gene>
    <name evidence="4" type="ORF">EUTSA_v10003329mg</name>
</gene>
<evidence type="ECO:0000259" key="3">
    <source>
        <dbReference type="Pfam" id="PF00085"/>
    </source>
</evidence>
<name>V4LLX2_EUTSA</name>
<dbReference type="SUPFAM" id="SSF52833">
    <property type="entry name" value="Thioredoxin-like"/>
    <property type="match status" value="1"/>
</dbReference>
<dbReference type="OMA" id="WDSLVME"/>
<dbReference type="EMBL" id="KI517441">
    <property type="protein sequence ID" value="ESQ44744.1"/>
    <property type="molecule type" value="Genomic_DNA"/>
</dbReference>
<protein>
    <recommendedName>
        <fullName evidence="3">Thioredoxin domain-containing protein</fullName>
    </recommendedName>
</protein>
<dbReference type="InterPro" id="IPR036249">
    <property type="entry name" value="Thioredoxin-like_sf"/>
</dbReference>
<feature type="domain" description="Thioredoxin" evidence="3">
    <location>
        <begin position="50"/>
        <end position="146"/>
    </location>
</feature>
<dbReference type="eggNOG" id="KOG0910">
    <property type="taxonomic scope" value="Eukaryota"/>
</dbReference>
<feature type="signal peptide" evidence="2">
    <location>
        <begin position="1"/>
        <end position="21"/>
    </location>
</feature>
<dbReference type="Proteomes" id="UP000030689">
    <property type="component" value="Unassembled WGS sequence"/>
</dbReference>
<keyword evidence="1" id="KW-1015">Disulfide bond</keyword>
<dbReference type="AlphaFoldDB" id="V4LLX2"/>
<dbReference type="STRING" id="72664.V4LLX2"/>